<keyword evidence="3" id="KW-1185">Reference proteome</keyword>
<dbReference type="Proteomes" id="UP000254601">
    <property type="component" value="Unassembled WGS sequence"/>
</dbReference>
<dbReference type="AlphaFoldDB" id="A0A380MX65"/>
<feature type="transmembrane region" description="Helical" evidence="1">
    <location>
        <begin position="127"/>
        <end position="145"/>
    </location>
</feature>
<reference evidence="2 3" key="1">
    <citation type="submission" date="2018-06" db="EMBL/GenBank/DDBJ databases">
        <authorList>
            <consortium name="Pathogen Informatics"/>
            <person name="Doyle S."/>
        </authorList>
    </citation>
    <scope>NUCLEOTIDE SEQUENCE [LARGE SCALE GENOMIC DNA]</scope>
    <source>
        <strain evidence="2 3">NCTC13337</strain>
    </source>
</reference>
<feature type="transmembrane region" description="Helical" evidence="1">
    <location>
        <begin position="201"/>
        <end position="224"/>
    </location>
</feature>
<protein>
    <submittedName>
        <fullName evidence="2">Uncharacterized protein</fullName>
    </submittedName>
</protein>
<proteinExistence type="predicted"/>
<evidence type="ECO:0000256" key="1">
    <source>
        <dbReference type="SAM" id="Phobius"/>
    </source>
</evidence>
<keyword evidence="1" id="KW-1133">Transmembrane helix</keyword>
<name>A0A380MX65_9GAMM</name>
<sequence length="226" mass="26694">MLLCAAKNISPYVKTSHSLHSFFIFPFYDDLWVLERGSEMKKLTDKVVASIKARYHDLKAQSSLQAELFIYVLSALALIPYVWWTAQQARGLCCQYLPHRREMTMLYYVVLLGFPLLLFFVCRLSWALRLGLFSSGYLLFYFWWTEFAAYPIPDSNFIAFLIVWLVNIFFFYWMILWMPLIGMMLFLRRKIHGESGRKDGLWSLFPLVIGFGLVSVILFLYIQFFS</sequence>
<evidence type="ECO:0000313" key="3">
    <source>
        <dbReference type="Proteomes" id="UP000254601"/>
    </source>
</evidence>
<gene>
    <name evidence="2" type="ORF">NCTC13337_01796</name>
</gene>
<feature type="transmembrane region" description="Helical" evidence="1">
    <location>
        <begin position="68"/>
        <end position="85"/>
    </location>
</feature>
<evidence type="ECO:0000313" key="2">
    <source>
        <dbReference type="EMBL" id="SUO96301.1"/>
    </source>
</evidence>
<feature type="transmembrane region" description="Helical" evidence="1">
    <location>
        <begin position="157"/>
        <end position="180"/>
    </location>
</feature>
<feature type="transmembrane region" description="Helical" evidence="1">
    <location>
        <begin position="105"/>
        <end position="122"/>
    </location>
</feature>
<dbReference type="EMBL" id="UHIC01000001">
    <property type="protein sequence ID" value="SUO96301.1"/>
    <property type="molecule type" value="Genomic_DNA"/>
</dbReference>
<accession>A0A380MX65</accession>
<organism evidence="2 3">
    <name type="scientific">Suttonella ornithocola</name>
    <dbReference type="NCBI Taxonomy" id="279832"/>
    <lineage>
        <taxon>Bacteria</taxon>
        <taxon>Pseudomonadati</taxon>
        <taxon>Pseudomonadota</taxon>
        <taxon>Gammaproteobacteria</taxon>
        <taxon>Cardiobacteriales</taxon>
        <taxon>Cardiobacteriaceae</taxon>
        <taxon>Suttonella</taxon>
    </lineage>
</organism>
<keyword evidence="1" id="KW-0812">Transmembrane</keyword>
<keyword evidence="1" id="KW-0472">Membrane</keyword>